<comment type="subcellular location">
    <subcellularLocation>
        <location evidence="1">Cell membrane</location>
        <topology evidence="1">Multi-pass membrane protein</topology>
    </subcellularLocation>
</comment>
<dbReference type="PROSITE" id="PS51257">
    <property type="entry name" value="PROKAR_LIPOPROTEIN"/>
    <property type="match status" value="1"/>
</dbReference>
<reference evidence="9 10" key="1">
    <citation type="journal article" date="2011" name="J. Bacteriol.">
        <title>Genome sequence of Methyloversatilis universalis FAM5T, a methylotrophic representative of the order Rhodocyclales.</title>
        <authorList>
            <person name="Kittichotirat W."/>
            <person name="Good N.M."/>
            <person name="Hall R."/>
            <person name="Bringel F."/>
            <person name="Lajus A."/>
            <person name="Medigue C."/>
            <person name="Smalley N.E."/>
            <person name="Beck D."/>
            <person name="Bumgarner R."/>
            <person name="Vuilleumier S."/>
            <person name="Kalyuzhnaya M.G."/>
        </authorList>
    </citation>
    <scope>NUCLEOTIDE SEQUENCE [LARGE SCALE GENOMIC DNA]</scope>
    <source>
        <strain evidence="10">ATCC BAA-1314 / JCM 13912 / FAM5</strain>
    </source>
</reference>
<feature type="transmembrane region" description="Helical" evidence="7">
    <location>
        <begin position="246"/>
        <end position="271"/>
    </location>
</feature>
<dbReference type="EMBL" id="AFHG01000052">
    <property type="protein sequence ID" value="EGK71464.1"/>
    <property type="molecule type" value="Genomic_DNA"/>
</dbReference>
<dbReference type="Pfam" id="PF02687">
    <property type="entry name" value="FtsX"/>
    <property type="match status" value="1"/>
</dbReference>
<dbReference type="GO" id="GO:0005886">
    <property type="term" value="C:plasma membrane"/>
    <property type="evidence" value="ECO:0007669"/>
    <property type="project" value="UniProtKB-SubCell"/>
</dbReference>
<keyword evidence="5 7" id="KW-1133">Transmembrane helix</keyword>
<dbReference type="Proteomes" id="UP000005019">
    <property type="component" value="Unassembled WGS sequence"/>
</dbReference>
<dbReference type="OrthoDB" id="8578584at2"/>
<evidence type="ECO:0000256" key="4">
    <source>
        <dbReference type="ARBA" id="ARBA00022692"/>
    </source>
</evidence>
<dbReference type="PANTHER" id="PTHR43738">
    <property type="entry name" value="ABC TRANSPORTER, MEMBRANE PROTEIN"/>
    <property type="match status" value="1"/>
</dbReference>
<dbReference type="eggNOG" id="COG0577">
    <property type="taxonomic scope" value="Bacteria"/>
</dbReference>
<evidence type="ECO:0000256" key="6">
    <source>
        <dbReference type="ARBA" id="ARBA00023136"/>
    </source>
</evidence>
<organism evidence="9 10">
    <name type="scientific">Methyloversatilis universalis (strain ATCC BAA-1314 / DSM 25237 / JCM 13912 / CCUG 52030 / FAM5)</name>
    <dbReference type="NCBI Taxonomy" id="1000565"/>
    <lineage>
        <taxon>Bacteria</taxon>
        <taxon>Pseudomonadati</taxon>
        <taxon>Pseudomonadota</taxon>
        <taxon>Betaproteobacteria</taxon>
        <taxon>Nitrosomonadales</taxon>
        <taxon>Sterolibacteriaceae</taxon>
        <taxon>Methyloversatilis</taxon>
    </lineage>
</organism>
<keyword evidence="3" id="KW-1003">Cell membrane</keyword>
<feature type="transmembrane region" description="Helical" evidence="7">
    <location>
        <begin position="344"/>
        <end position="368"/>
    </location>
</feature>
<evidence type="ECO:0000256" key="3">
    <source>
        <dbReference type="ARBA" id="ARBA00022475"/>
    </source>
</evidence>
<dbReference type="PANTHER" id="PTHR43738:SF1">
    <property type="entry name" value="HEMIN TRANSPORT SYSTEM PERMEASE PROTEIN HRTB-RELATED"/>
    <property type="match status" value="1"/>
</dbReference>
<evidence type="ECO:0000259" key="8">
    <source>
        <dbReference type="Pfam" id="PF02687"/>
    </source>
</evidence>
<keyword evidence="10" id="KW-1185">Reference proteome</keyword>
<evidence type="ECO:0000313" key="9">
    <source>
        <dbReference type="EMBL" id="EGK71464.1"/>
    </source>
</evidence>
<accession>F5REY3</accession>
<protein>
    <recommendedName>
        <fullName evidence="8">ABC3 transporter permease C-terminal domain-containing protein</fullName>
    </recommendedName>
</protein>
<dbReference type="RefSeq" id="WP_008062861.1">
    <property type="nucleotide sequence ID" value="NZ_AFHG01000052.1"/>
</dbReference>
<name>F5REY3_METUF</name>
<evidence type="ECO:0000256" key="2">
    <source>
        <dbReference type="ARBA" id="ARBA00022448"/>
    </source>
</evidence>
<gene>
    <name evidence="9" type="ORF">METUNv1_02858</name>
</gene>
<evidence type="ECO:0000313" key="10">
    <source>
        <dbReference type="Proteomes" id="UP000005019"/>
    </source>
</evidence>
<evidence type="ECO:0000256" key="1">
    <source>
        <dbReference type="ARBA" id="ARBA00004651"/>
    </source>
</evidence>
<dbReference type="AlphaFoldDB" id="F5REY3"/>
<feature type="domain" description="ABC3 transporter permease C-terminal" evidence="8">
    <location>
        <begin position="260"/>
        <end position="372"/>
    </location>
</feature>
<keyword evidence="2" id="KW-0813">Transport</keyword>
<dbReference type="InterPro" id="IPR003838">
    <property type="entry name" value="ABC3_permease_C"/>
</dbReference>
<sequence>MIPLARKTLFHEWRRFVPALFAVAFSCVLLVVQAALVEGIFGSAALYINASSADLWAGYPGTQSVNFGREIGPDVALHLGMDPAVSAVESYLWVEGDWYNAQRSGGGVSVFVSGISTAADALMFSRILTPYLRALLRSPDTVIVDRADLEQLGTGVGATAWLNGRRVRIAAAVTGLRALGGVNVLASQDTARLLQPGDAGTGSTYVVARLRDPEQAVAVRDRLAGAASFGPYELWTAQEFARRSQLYWLLDTGAGIAVLFMAVIVCIVGAIVTSQSLTAVVIASAREYATLNALGASLRALSRVVLEQSCWIGGLGLAIGGMTSAVLLFIAARNDVPVQLTLPVAGGCALAVLALALGSGLFAVRGLLRADPALLLR</sequence>
<evidence type="ECO:0000256" key="7">
    <source>
        <dbReference type="SAM" id="Phobius"/>
    </source>
</evidence>
<proteinExistence type="predicted"/>
<keyword evidence="4 7" id="KW-0812">Transmembrane</keyword>
<dbReference type="InterPro" id="IPR051125">
    <property type="entry name" value="ABC-4/HrtB_transporter"/>
</dbReference>
<keyword evidence="6 7" id="KW-0472">Membrane</keyword>
<evidence type="ECO:0000256" key="5">
    <source>
        <dbReference type="ARBA" id="ARBA00022989"/>
    </source>
</evidence>
<dbReference type="STRING" id="1000565.METUNv1_02858"/>
<feature type="transmembrane region" description="Helical" evidence="7">
    <location>
        <begin position="310"/>
        <end position="332"/>
    </location>
</feature>
<comment type="caution">
    <text evidence="9">The sequence shown here is derived from an EMBL/GenBank/DDBJ whole genome shotgun (WGS) entry which is preliminary data.</text>
</comment>